<dbReference type="AlphaFoldDB" id="A0A0C2XA81"/>
<dbReference type="InParanoid" id="A0A0C2XA81"/>
<evidence type="ECO:0000313" key="1">
    <source>
        <dbReference type="EMBL" id="KIL65703.1"/>
    </source>
</evidence>
<sequence length="72" mass="8400">MRKNLTEYNVNDHATRKTPVSRSMFSHCKPLKPALPMWTFTMRKRRLGVDVESTIPFATVTSVRVKIMNIYT</sequence>
<organism evidence="1 2">
    <name type="scientific">Amanita muscaria (strain Koide BX008)</name>
    <dbReference type="NCBI Taxonomy" id="946122"/>
    <lineage>
        <taxon>Eukaryota</taxon>
        <taxon>Fungi</taxon>
        <taxon>Dikarya</taxon>
        <taxon>Basidiomycota</taxon>
        <taxon>Agaricomycotina</taxon>
        <taxon>Agaricomycetes</taxon>
        <taxon>Agaricomycetidae</taxon>
        <taxon>Agaricales</taxon>
        <taxon>Pluteineae</taxon>
        <taxon>Amanitaceae</taxon>
        <taxon>Amanita</taxon>
    </lineage>
</organism>
<accession>A0A0C2XA81</accession>
<evidence type="ECO:0000313" key="2">
    <source>
        <dbReference type="Proteomes" id="UP000054549"/>
    </source>
</evidence>
<dbReference type="EMBL" id="KN818240">
    <property type="protein sequence ID" value="KIL65703.1"/>
    <property type="molecule type" value="Genomic_DNA"/>
</dbReference>
<proteinExistence type="predicted"/>
<gene>
    <name evidence="1" type="ORF">M378DRAFT_161684</name>
</gene>
<protein>
    <submittedName>
        <fullName evidence="1">Uncharacterized protein</fullName>
    </submittedName>
</protein>
<dbReference type="HOGENOM" id="CLU_2721686_0_0_1"/>
<name>A0A0C2XA81_AMAMK</name>
<dbReference type="Proteomes" id="UP000054549">
    <property type="component" value="Unassembled WGS sequence"/>
</dbReference>
<keyword evidence="2" id="KW-1185">Reference proteome</keyword>
<reference evidence="1 2" key="1">
    <citation type="submission" date="2014-04" db="EMBL/GenBank/DDBJ databases">
        <title>Evolutionary Origins and Diversification of the Mycorrhizal Mutualists.</title>
        <authorList>
            <consortium name="DOE Joint Genome Institute"/>
            <consortium name="Mycorrhizal Genomics Consortium"/>
            <person name="Kohler A."/>
            <person name="Kuo A."/>
            <person name="Nagy L.G."/>
            <person name="Floudas D."/>
            <person name="Copeland A."/>
            <person name="Barry K.W."/>
            <person name="Cichocki N."/>
            <person name="Veneault-Fourrey C."/>
            <person name="LaButti K."/>
            <person name="Lindquist E.A."/>
            <person name="Lipzen A."/>
            <person name="Lundell T."/>
            <person name="Morin E."/>
            <person name="Murat C."/>
            <person name="Riley R."/>
            <person name="Ohm R."/>
            <person name="Sun H."/>
            <person name="Tunlid A."/>
            <person name="Henrissat B."/>
            <person name="Grigoriev I.V."/>
            <person name="Hibbett D.S."/>
            <person name="Martin F."/>
        </authorList>
    </citation>
    <scope>NUCLEOTIDE SEQUENCE [LARGE SCALE GENOMIC DNA]</scope>
    <source>
        <strain evidence="1 2">Koide BX008</strain>
    </source>
</reference>